<dbReference type="AlphaFoldDB" id="A0ABD2YZD9"/>
<feature type="compositionally biased region" description="Basic residues" evidence="1">
    <location>
        <begin position="1"/>
        <end position="10"/>
    </location>
</feature>
<name>A0ABD2YZD9_9GENT</name>
<dbReference type="PANTHER" id="PTHR35735">
    <property type="entry name" value="PROTEIN NIM1-INTERACTING 2"/>
    <property type="match status" value="1"/>
</dbReference>
<evidence type="ECO:0000256" key="1">
    <source>
        <dbReference type="SAM" id="MobiDB-lite"/>
    </source>
</evidence>
<keyword evidence="3" id="KW-1185">Reference proteome</keyword>
<gene>
    <name evidence="2" type="ORF">ACH5RR_024975</name>
</gene>
<reference evidence="2 3" key="1">
    <citation type="submission" date="2024-11" db="EMBL/GenBank/DDBJ databases">
        <title>A near-complete genome assembly of Cinchona calisaya.</title>
        <authorList>
            <person name="Lian D.C."/>
            <person name="Zhao X.W."/>
            <person name="Wei L."/>
        </authorList>
    </citation>
    <scope>NUCLEOTIDE SEQUENCE [LARGE SCALE GENOMIC DNA]</scope>
    <source>
        <tissue evidence="2">Nenye</tissue>
    </source>
</reference>
<dbReference type="Proteomes" id="UP001630127">
    <property type="component" value="Unassembled WGS sequence"/>
</dbReference>
<dbReference type="PANTHER" id="PTHR35735:SF5">
    <property type="entry name" value="PROTEIN NIM1-INTERACTING 2"/>
    <property type="match status" value="1"/>
</dbReference>
<comment type="caution">
    <text evidence="2">The sequence shown here is derived from an EMBL/GenBank/DDBJ whole genome shotgun (WGS) entry which is preliminary data.</text>
</comment>
<protein>
    <submittedName>
        <fullName evidence="2">Uncharacterized protein</fullName>
    </submittedName>
</protein>
<proteinExistence type="predicted"/>
<sequence>MDAEKKRKRGDHGGDGERRRKRNEVAQPSEEEVEEFFTILRRMQVAVKYFEKTGSNINELNGDVGRETTQFAEDGGVDGVKIGGKRDVVVENGGLDLNVVPEPES</sequence>
<dbReference type="EMBL" id="JBJUIK010000011">
    <property type="protein sequence ID" value="KAL3512258.1"/>
    <property type="molecule type" value="Genomic_DNA"/>
</dbReference>
<evidence type="ECO:0000313" key="3">
    <source>
        <dbReference type="Proteomes" id="UP001630127"/>
    </source>
</evidence>
<feature type="region of interest" description="Disordered" evidence="1">
    <location>
        <begin position="1"/>
        <end position="31"/>
    </location>
</feature>
<organism evidence="2 3">
    <name type="scientific">Cinchona calisaya</name>
    <dbReference type="NCBI Taxonomy" id="153742"/>
    <lineage>
        <taxon>Eukaryota</taxon>
        <taxon>Viridiplantae</taxon>
        <taxon>Streptophyta</taxon>
        <taxon>Embryophyta</taxon>
        <taxon>Tracheophyta</taxon>
        <taxon>Spermatophyta</taxon>
        <taxon>Magnoliopsida</taxon>
        <taxon>eudicotyledons</taxon>
        <taxon>Gunneridae</taxon>
        <taxon>Pentapetalae</taxon>
        <taxon>asterids</taxon>
        <taxon>lamiids</taxon>
        <taxon>Gentianales</taxon>
        <taxon>Rubiaceae</taxon>
        <taxon>Cinchonoideae</taxon>
        <taxon>Cinchoneae</taxon>
        <taxon>Cinchona</taxon>
    </lineage>
</organism>
<dbReference type="InterPro" id="IPR034577">
    <property type="entry name" value="NIMIN-2"/>
</dbReference>
<evidence type="ECO:0000313" key="2">
    <source>
        <dbReference type="EMBL" id="KAL3512258.1"/>
    </source>
</evidence>
<accession>A0ABD2YZD9</accession>